<evidence type="ECO:0000259" key="2">
    <source>
        <dbReference type="Pfam" id="PF02517"/>
    </source>
</evidence>
<keyword evidence="1" id="KW-1133">Transmembrane helix</keyword>
<accession>A0A6M1XTN0</accession>
<dbReference type="InterPro" id="IPR003675">
    <property type="entry name" value="Rce1/LyrA-like_dom"/>
</dbReference>
<dbReference type="EMBL" id="JAALTR010000273">
    <property type="protein sequence ID" value="NGW67999.1"/>
    <property type="molecule type" value="Genomic_DNA"/>
</dbReference>
<feature type="non-terminal residue" evidence="3">
    <location>
        <position position="1"/>
    </location>
</feature>
<dbReference type="GO" id="GO:0080120">
    <property type="term" value="P:CAAX-box protein maturation"/>
    <property type="evidence" value="ECO:0007669"/>
    <property type="project" value="UniProtKB-ARBA"/>
</dbReference>
<keyword evidence="3" id="KW-0482">Metalloprotease</keyword>
<comment type="caution">
    <text evidence="3">The sequence shown here is derived from an EMBL/GenBank/DDBJ whole genome shotgun (WGS) entry which is preliminary data.</text>
</comment>
<reference evidence="3 4" key="1">
    <citation type="submission" date="2020-02" db="EMBL/GenBank/DDBJ databases">
        <title>Detection of Heterogeneous Vancomycin Intermediate Resistance in Methicillin Resistant Staphylococcus aureus Isolates from Latin-America.</title>
        <authorList>
            <person name="Castro-Cardozo B."/>
            <person name="Berrio M."/>
            <person name="Vargas M.L."/>
            <person name="Carvajal L.P."/>
            <person name="Millan L.V."/>
            <person name="Rios R."/>
            <person name="Hernandez A."/>
            <person name="Rincon S.L."/>
            <person name="Cubides P."/>
            <person name="Forero E."/>
            <person name="Dinh A."/>
            <person name="Seas C."/>
            <person name="Munita J.M."/>
            <person name="Arias C.A."/>
            <person name="Reyes J."/>
            <person name="Diaz L."/>
        </authorList>
    </citation>
    <scope>NUCLEOTIDE SEQUENCE [LARGE SCALE GENOMIC DNA]</scope>
    <source>
        <strain evidence="3 4">UG255</strain>
    </source>
</reference>
<dbReference type="GO" id="GO:0008237">
    <property type="term" value="F:metallopeptidase activity"/>
    <property type="evidence" value="ECO:0007669"/>
    <property type="project" value="UniProtKB-KW"/>
</dbReference>
<dbReference type="AlphaFoldDB" id="A0A6M1XTN0"/>
<name>A0A6M1XTN0_STAAU</name>
<keyword evidence="1" id="KW-0472">Membrane</keyword>
<keyword evidence="1" id="KW-0812">Transmembrane</keyword>
<dbReference type="Proteomes" id="UP000473113">
    <property type="component" value="Unassembled WGS sequence"/>
</dbReference>
<organism evidence="3 4">
    <name type="scientific">Staphylococcus aureus</name>
    <dbReference type="NCBI Taxonomy" id="1280"/>
    <lineage>
        <taxon>Bacteria</taxon>
        <taxon>Bacillati</taxon>
        <taxon>Bacillota</taxon>
        <taxon>Bacilli</taxon>
        <taxon>Bacillales</taxon>
        <taxon>Staphylococcaceae</taxon>
        <taxon>Staphylococcus</taxon>
    </lineage>
</organism>
<feature type="transmembrane region" description="Helical" evidence="1">
    <location>
        <begin position="48"/>
        <end position="69"/>
    </location>
</feature>
<feature type="domain" description="CAAX prenyl protease 2/Lysostaphin resistance protein A-like" evidence="2">
    <location>
        <begin position="8"/>
        <end position="61"/>
    </location>
</feature>
<dbReference type="GO" id="GO:0006508">
    <property type="term" value="P:proteolysis"/>
    <property type="evidence" value="ECO:0007669"/>
    <property type="project" value="UniProtKB-KW"/>
</dbReference>
<evidence type="ECO:0000313" key="4">
    <source>
        <dbReference type="Proteomes" id="UP000473113"/>
    </source>
</evidence>
<keyword evidence="3" id="KW-0378">Hydrolase</keyword>
<evidence type="ECO:0000256" key="1">
    <source>
        <dbReference type="SAM" id="Phobius"/>
    </source>
</evidence>
<gene>
    <name evidence="3" type="ORF">G6Y24_10905</name>
</gene>
<dbReference type="GO" id="GO:0004175">
    <property type="term" value="F:endopeptidase activity"/>
    <property type="evidence" value="ECO:0007669"/>
    <property type="project" value="UniProtKB-ARBA"/>
</dbReference>
<protein>
    <submittedName>
        <fullName evidence="3">CPBP family intramembrane metalloprotease</fullName>
    </submittedName>
</protein>
<evidence type="ECO:0000313" key="3">
    <source>
        <dbReference type="EMBL" id="NGW67999.1"/>
    </source>
</evidence>
<sequence>LIQPFTNFWIAATVSSAIFSLAHADGHFFVYFFMGFFFALLYKQTGKIWTSIIAHCGMNTIVIIVQLLLHNGAIQ</sequence>
<proteinExistence type="predicted"/>
<dbReference type="Pfam" id="PF02517">
    <property type="entry name" value="Rce1-like"/>
    <property type="match status" value="1"/>
</dbReference>
<keyword evidence="3" id="KW-0645">Protease</keyword>